<dbReference type="EMBL" id="JAACXV010000022">
    <property type="protein sequence ID" value="KAF7286741.1"/>
    <property type="molecule type" value="Genomic_DNA"/>
</dbReference>
<protein>
    <submittedName>
        <fullName evidence="2">Uncharacterized protein</fullName>
    </submittedName>
</protein>
<evidence type="ECO:0000313" key="3">
    <source>
        <dbReference type="Proteomes" id="UP000625711"/>
    </source>
</evidence>
<reference evidence="2" key="1">
    <citation type="submission" date="2020-08" db="EMBL/GenBank/DDBJ databases">
        <title>Genome sequencing and assembly of the red palm weevil Rhynchophorus ferrugineus.</title>
        <authorList>
            <person name="Dias G.B."/>
            <person name="Bergman C.M."/>
            <person name="Manee M."/>
        </authorList>
    </citation>
    <scope>NUCLEOTIDE SEQUENCE</scope>
    <source>
        <strain evidence="2">AA-2017</strain>
        <tissue evidence="2">Whole larva</tissue>
    </source>
</reference>
<organism evidence="2 3">
    <name type="scientific">Rhynchophorus ferrugineus</name>
    <name type="common">Red palm weevil</name>
    <name type="synonym">Curculio ferrugineus</name>
    <dbReference type="NCBI Taxonomy" id="354439"/>
    <lineage>
        <taxon>Eukaryota</taxon>
        <taxon>Metazoa</taxon>
        <taxon>Ecdysozoa</taxon>
        <taxon>Arthropoda</taxon>
        <taxon>Hexapoda</taxon>
        <taxon>Insecta</taxon>
        <taxon>Pterygota</taxon>
        <taxon>Neoptera</taxon>
        <taxon>Endopterygota</taxon>
        <taxon>Coleoptera</taxon>
        <taxon>Polyphaga</taxon>
        <taxon>Cucujiformia</taxon>
        <taxon>Curculionidae</taxon>
        <taxon>Dryophthorinae</taxon>
        <taxon>Rhynchophorus</taxon>
    </lineage>
</organism>
<dbReference type="AlphaFoldDB" id="A0A834MLA3"/>
<dbReference type="Proteomes" id="UP000625711">
    <property type="component" value="Unassembled WGS sequence"/>
</dbReference>
<keyword evidence="3" id="KW-1185">Reference proteome</keyword>
<gene>
    <name evidence="2" type="ORF">GWI33_004364</name>
</gene>
<name>A0A834MLA3_RHYFE</name>
<feature type="region of interest" description="Disordered" evidence="1">
    <location>
        <begin position="52"/>
        <end position="78"/>
    </location>
</feature>
<proteinExistence type="predicted"/>
<accession>A0A834MLA3</accession>
<evidence type="ECO:0000313" key="2">
    <source>
        <dbReference type="EMBL" id="KAF7286741.1"/>
    </source>
</evidence>
<sequence length="78" mass="8734">MRSYVNSDAINQTLDDQKALTIPLQSYYVRFQPPVCRYGLWGTRYHEGKAEPDSWQATAAAAHANPQTGDETSDDDSL</sequence>
<evidence type="ECO:0000256" key="1">
    <source>
        <dbReference type="SAM" id="MobiDB-lite"/>
    </source>
</evidence>
<comment type="caution">
    <text evidence="2">The sequence shown here is derived from an EMBL/GenBank/DDBJ whole genome shotgun (WGS) entry which is preliminary data.</text>
</comment>